<keyword evidence="3" id="KW-1185">Reference proteome</keyword>
<reference evidence="2 3" key="1">
    <citation type="submission" date="2020-02" db="EMBL/GenBank/DDBJ databases">
        <authorList>
            <person name="Ferguson B K."/>
        </authorList>
    </citation>
    <scope>NUCLEOTIDE SEQUENCE [LARGE SCALE GENOMIC DNA]</scope>
</reference>
<proteinExistence type="predicted"/>
<feature type="compositionally biased region" description="Polar residues" evidence="1">
    <location>
        <begin position="239"/>
        <end position="262"/>
    </location>
</feature>
<dbReference type="AlphaFoldDB" id="A0A6H5IDP9"/>
<sequence>MKELEETNCEILLDLNNRSYPRPMSQCRDKTREIHEIAFTKTRETCLKNDESNDDDVDEVNIKVNRNDDDGEESELTLNLSSSDGSGTEKKRLNYILNQRNDEEESGLGKETSSLVERLAESKDSEHPAKPIADENKKEKLEESDDEEHEDVLPKTRLTRASHDKDAGAKPSSRKGRTGSVAKEIVEDVQPTRRTRATSVVKDEINEQQSNVITKKRTRAASIAKEVSEDKSKIKKSTRATSLNKEISQINETQKNTRTRGQSLPKDIVQPQDFFRRFAMKRTSHPKK</sequence>
<accession>A0A6H5IDP9</accession>
<evidence type="ECO:0000313" key="2">
    <source>
        <dbReference type="EMBL" id="CAB0034682.1"/>
    </source>
</evidence>
<dbReference type="EMBL" id="CADCXV010000750">
    <property type="protein sequence ID" value="CAB0034682.1"/>
    <property type="molecule type" value="Genomic_DNA"/>
</dbReference>
<gene>
    <name evidence="2" type="ORF">TBRA_LOCUS6580</name>
</gene>
<protein>
    <submittedName>
        <fullName evidence="2">Uncharacterized protein</fullName>
    </submittedName>
</protein>
<dbReference type="OrthoDB" id="6513151at2759"/>
<feature type="compositionally biased region" description="Basic and acidic residues" evidence="1">
    <location>
        <begin position="118"/>
        <end position="141"/>
    </location>
</feature>
<feature type="region of interest" description="Disordered" evidence="1">
    <location>
        <begin position="46"/>
        <end position="196"/>
    </location>
</feature>
<name>A0A6H5IDP9_9HYME</name>
<feature type="region of interest" description="Disordered" evidence="1">
    <location>
        <begin position="234"/>
        <end position="288"/>
    </location>
</feature>
<dbReference type="Proteomes" id="UP000479190">
    <property type="component" value="Unassembled WGS sequence"/>
</dbReference>
<feature type="compositionally biased region" description="Basic residues" evidence="1">
    <location>
        <begin position="278"/>
        <end position="288"/>
    </location>
</feature>
<evidence type="ECO:0000256" key="1">
    <source>
        <dbReference type="SAM" id="MobiDB-lite"/>
    </source>
</evidence>
<organism evidence="2 3">
    <name type="scientific">Trichogramma brassicae</name>
    <dbReference type="NCBI Taxonomy" id="86971"/>
    <lineage>
        <taxon>Eukaryota</taxon>
        <taxon>Metazoa</taxon>
        <taxon>Ecdysozoa</taxon>
        <taxon>Arthropoda</taxon>
        <taxon>Hexapoda</taxon>
        <taxon>Insecta</taxon>
        <taxon>Pterygota</taxon>
        <taxon>Neoptera</taxon>
        <taxon>Endopterygota</taxon>
        <taxon>Hymenoptera</taxon>
        <taxon>Apocrita</taxon>
        <taxon>Proctotrupomorpha</taxon>
        <taxon>Chalcidoidea</taxon>
        <taxon>Trichogrammatidae</taxon>
        <taxon>Trichogramma</taxon>
    </lineage>
</organism>
<evidence type="ECO:0000313" key="3">
    <source>
        <dbReference type="Proteomes" id="UP000479190"/>
    </source>
</evidence>